<reference evidence="1" key="1">
    <citation type="submission" date="2023-08" db="EMBL/GenBank/DDBJ databases">
        <title>A de novo genome assembly of Solanum verrucosum Schlechtendal, a Mexican diploid species geographically isolated from the other diploid A-genome species in potato relatives.</title>
        <authorList>
            <person name="Hosaka K."/>
        </authorList>
    </citation>
    <scope>NUCLEOTIDE SEQUENCE</scope>
    <source>
        <tissue evidence="1">Young leaves</tissue>
    </source>
</reference>
<name>A0AAF0Q2F7_SOLVR</name>
<dbReference type="EMBL" id="CP133613">
    <property type="protein sequence ID" value="WMV13590.1"/>
    <property type="molecule type" value="Genomic_DNA"/>
</dbReference>
<dbReference type="Proteomes" id="UP001234989">
    <property type="component" value="Chromosome 2"/>
</dbReference>
<evidence type="ECO:0000313" key="2">
    <source>
        <dbReference type="Proteomes" id="UP001234989"/>
    </source>
</evidence>
<sequence>MAELWTTLGWRFNFRRQFSDWEIPRMADFINKIEQFSGLGTYEDELWWKGDEKGTYKNHKTTMEIVFERQRNSMEHAWENYRGLNKLEQAGFVGQE</sequence>
<accession>A0AAF0Q2F7</accession>
<gene>
    <name evidence="1" type="ORF">MTR67_006975</name>
</gene>
<protein>
    <submittedName>
        <fullName evidence="1">Uncharacterized protein</fullName>
    </submittedName>
</protein>
<evidence type="ECO:0000313" key="1">
    <source>
        <dbReference type="EMBL" id="WMV13590.1"/>
    </source>
</evidence>
<dbReference type="AlphaFoldDB" id="A0AAF0Q2F7"/>
<organism evidence="1 2">
    <name type="scientific">Solanum verrucosum</name>
    <dbReference type="NCBI Taxonomy" id="315347"/>
    <lineage>
        <taxon>Eukaryota</taxon>
        <taxon>Viridiplantae</taxon>
        <taxon>Streptophyta</taxon>
        <taxon>Embryophyta</taxon>
        <taxon>Tracheophyta</taxon>
        <taxon>Spermatophyta</taxon>
        <taxon>Magnoliopsida</taxon>
        <taxon>eudicotyledons</taxon>
        <taxon>Gunneridae</taxon>
        <taxon>Pentapetalae</taxon>
        <taxon>asterids</taxon>
        <taxon>lamiids</taxon>
        <taxon>Solanales</taxon>
        <taxon>Solanaceae</taxon>
        <taxon>Solanoideae</taxon>
        <taxon>Solaneae</taxon>
        <taxon>Solanum</taxon>
    </lineage>
</organism>
<proteinExistence type="predicted"/>
<keyword evidence="2" id="KW-1185">Reference proteome</keyword>